<evidence type="ECO:0000313" key="3">
    <source>
        <dbReference type="Proteomes" id="UP000228945"/>
    </source>
</evidence>
<dbReference type="RefSeq" id="WP_099620433.1">
    <property type="nucleotide sequence ID" value="NZ_CP024201.1"/>
</dbReference>
<name>A0A2D2AT60_9CAUL</name>
<protein>
    <submittedName>
        <fullName evidence="2">Uncharacterized protein</fullName>
    </submittedName>
</protein>
<accession>A0A2D2AT60</accession>
<evidence type="ECO:0000256" key="1">
    <source>
        <dbReference type="SAM" id="MobiDB-lite"/>
    </source>
</evidence>
<feature type="compositionally biased region" description="Basic and acidic residues" evidence="1">
    <location>
        <begin position="97"/>
        <end position="109"/>
    </location>
</feature>
<keyword evidence="3" id="KW-1185">Reference proteome</keyword>
<reference evidence="2 3" key="1">
    <citation type="submission" date="2017-10" db="EMBL/GenBank/DDBJ databases">
        <title>Genome sequence of Caulobacter mirabilis FWC38.</title>
        <authorList>
            <person name="Fiebig A."/>
            <person name="Crosson S."/>
        </authorList>
    </citation>
    <scope>NUCLEOTIDE SEQUENCE [LARGE SCALE GENOMIC DNA]</scope>
    <source>
        <strain evidence="2 3">FWC 38</strain>
    </source>
</reference>
<gene>
    <name evidence="2" type="ORF">CSW64_01495</name>
</gene>
<sequence>MDHAGTTREVARELTTAEDAVDAALAQAVRLMRQVMEARRALGLPAGADEPAMKNVVAAVSALGEAQQAMIRAHRALHDLHRRHDLPAVDFGPLIKPGEDARDTERRAG</sequence>
<dbReference type="Proteomes" id="UP000228945">
    <property type="component" value="Chromosome"/>
</dbReference>
<proteinExistence type="predicted"/>
<feature type="region of interest" description="Disordered" evidence="1">
    <location>
        <begin position="88"/>
        <end position="109"/>
    </location>
</feature>
<evidence type="ECO:0000313" key="2">
    <source>
        <dbReference type="EMBL" id="ATQ41176.1"/>
    </source>
</evidence>
<organism evidence="2 3">
    <name type="scientific">Caulobacter mirabilis</name>
    <dbReference type="NCBI Taxonomy" id="69666"/>
    <lineage>
        <taxon>Bacteria</taxon>
        <taxon>Pseudomonadati</taxon>
        <taxon>Pseudomonadota</taxon>
        <taxon>Alphaproteobacteria</taxon>
        <taxon>Caulobacterales</taxon>
        <taxon>Caulobacteraceae</taxon>
        <taxon>Caulobacter</taxon>
    </lineage>
</organism>
<dbReference type="AlphaFoldDB" id="A0A2D2AT60"/>
<dbReference type="KEGG" id="cmb:CSW64_01495"/>
<dbReference type="EMBL" id="CP024201">
    <property type="protein sequence ID" value="ATQ41176.1"/>
    <property type="molecule type" value="Genomic_DNA"/>
</dbReference>